<dbReference type="GO" id="GO:0004423">
    <property type="term" value="F:iduronate-2-sulfatase activity"/>
    <property type="evidence" value="ECO:0007669"/>
    <property type="project" value="InterPro"/>
</dbReference>
<evidence type="ECO:0000313" key="8">
    <source>
        <dbReference type="Proteomes" id="UP000306196"/>
    </source>
</evidence>
<proteinExistence type="inferred from homology"/>
<sequence length="913" mass="100964">MRFRFLSAIFFLLIGLPLFAEGVGAQKPNVLFIAVDDLNHWVGYLGRNKQTITPNIDKLAARGVSFKHSYTASPSCNPSRAALMSGMRPSTTGVYENRNDWRPFIDADKTLVSTFRKSGYVALGAGKIYHGAFDRQEEWDDYLKGKKGKQPVPEGSDGVGGIKFGAVDAKDEDIEDYGIVNYGIEQLGRKHDKPFLLTIGLHKPHMPWYVPKKYFDLHPLDQIELPPTKEGDLDDVPPAGLKMAKPLGDHKSMLESGRWKEAVQAYLATVSYADAQIGRLLEALDRSAYADNTIIVLWGDHGWHLGEKSHWRKFALWEESTRTPLIWVVPGLTKAGGVSERTVDLMSIYPTLTDLAGIEKPAHVEGDSIRPLLADPAAKWDKPAITTYLRGNHSVRSEDWRYIRYQNGDEELYDEKKDPYEWTNLADDPEHAGIKAQLAAHLPGNDAEEIPAKPQGQTRKNKNKTKAAAKDSAAPSPNHEARPNIVVMVADDLGSYDVGWRGSEIKTPNLDKLARSGAQLNQFYVQPVCSPTRAALLTGRYPFRYGFQVGVVRPWAQYGLPLEERLLSEGLQEAGYETAISGKWHLGHFEPAYLPTKRGFDHQYGHYNGAIDYFTHDREGGFDWHRNDQVSHDEGYSTDLIAEEAVRRIKERDVGKPLFLYVPFNGVHAPLQVPAHFEEPYAHLKPKRRTYAGMVASLDAAVGKISEALSDAGIGDNTLVIFTSDNGGPNPGELTDNGPLRAGKGTVYEGGVRVSAFASWPGKIKEQSVIEEPIHIMDLYPTLLKIGGASLDQKLPVDGRNVLAVLTEGAASPHEQILLNTSPQGGAIRVGDWKLVVNEPGQRGRKARRTLAGVELFHLAEDVGENKNLAAENPEKLADLQARYDELAKQAVPPKSADKPGGYVTPKVWGQPD</sequence>
<dbReference type="InterPro" id="IPR035874">
    <property type="entry name" value="IDS"/>
</dbReference>
<dbReference type="PROSITE" id="PS00149">
    <property type="entry name" value="SULFATASE_2"/>
    <property type="match status" value="1"/>
</dbReference>
<evidence type="ECO:0000259" key="6">
    <source>
        <dbReference type="Pfam" id="PF00884"/>
    </source>
</evidence>
<dbReference type="EMBL" id="VAUV01000011">
    <property type="protein sequence ID" value="TLD69696.1"/>
    <property type="molecule type" value="Genomic_DNA"/>
</dbReference>
<dbReference type="InterPro" id="IPR017850">
    <property type="entry name" value="Alkaline_phosphatase_core_sf"/>
</dbReference>
<dbReference type="PROSITE" id="PS00523">
    <property type="entry name" value="SULFATASE_1"/>
    <property type="match status" value="1"/>
</dbReference>
<protein>
    <recommendedName>
        <fullName evidence="6">Sulfatase N-terminal domain-containing protein</fullName>
    </recommendedName>
</protein>
<dbReference type="CDD" id="cd16030">
    <property type="entry name" value="iduronate-2-sulfatase"/>
    <property type="match status" value="1"/>
</dbReference>
<dbReference type="AlphaFoldDB" id="A0A5R8KBM9"/>
<evidence type="ECO:0000313" key="7">
    <source>
        <dbReference type="EMBL" id="TLD69696.1"/>
    </source>
</evidence>
<dbReference type="PANTHER" id="PTHR42693">
    <property type="entry name" value="ARYLSULFATASE FAMILY MEMBER"/>
    <property type="match status" value="1"/>
</dbReference>
<dbReference type="InterPro" id="IPR050738">
    <property type="entry name" value="Sulfatase"/>
</dbReference>
<evidence type="ECO:0000256" key="4">
    <source>
        <dbReference type="ARBA" id="ARBA00022837"/>
    </source>
</evidence>
<evidence type="ECO:0000256" key="2">
    <source>
        <dbReference type="ARBA" id="ARBA00022723"/>
    </source>
</evidence>
<feature type="domain" description="Sulfatase N-terminal" evidence="6">
    <location>
        <begin position="483"/>
        <end position="788"/>
    </location>
</feature>
<reference evidence="7 8" key="1">
    <citation type="submission" date="2019-05" db="EMBL/GenBank/DDBJ databases">
        <title>Verrucobacter flavum gen. nov., sp. nov. a new member of the family Verrucomicrobiaceae.</title>
        <authorList>
            <person name="Szuroczki S."/>
            <person name="Abbaszade G."/>
            <person name="Szabo A."/>
            <person name="Felfoldi T."/>
            <person name="Schumann P."/>
            <person name="Boka K."/>
            <person name="Keki Z."/>
            <person name="Toumi M."/>
            <person name="Toth E."/>
        </authorList>
    </citation>
    <scope>NUCLEOTIDE SEQUENCE [LARGE SCALE GENOMIC DNA]</scope>
    <source>
        <strain evidence="7 8">MG-N-17</strain>
    </source>
</reference>
<evidence type="ECO:0000256" key="5">
    <source>
        <dbReference type="SAM" id="MobiDB-lite"/>
    </source>
</evidence>
<dbReference type="PANTHER" id="PTHR42693:SF27">
    <property type="entry name" value="ARYLSULFATASE B [PRECURSOR]"/>
    <property type="match status" value="1"/>
</dbReference>
<keyword evidence="8" id="KW-1185">Reference proteome</keyword>
<dbReference type="Proteomes" id="UP000306196">
    <property type="component" value="Unassembled WGS sequence"/>
</dbReference>
<dbReference type="InterPro" id="IPR000917">
    <property type="entry name" value="Sulfatase_N"/>
</dbReference>
<comment type="caution">
    <text evidence="7">The sequence shown here is derived from an EMBL/GenBank/DDBJ whole genome shotgun (WGS) entry which is preliminary data.</text>
</comment>
<feature type="region of interest" description="Disordered" evidence="5">
    <location>
        <begin position="446"/>
        <end position="481"/>
    </location>
</feature>
<organism evidence="7 8">
    <name type="scientific">Phragmitibacter flavus</name>
    <dbReference type="NCBI Taxonomy" id="2576071"/>
    <lineage>
        <taxon>Bacteria</taxon>
        <taxon>Pseudomonadati</taxon>
        <taxon>Verrucomicrobiota</taxon>
        <taxon>Verrucomicrobiia</taxon>
        <taxon>Verrucomicrobiales</taxon>
        <taxon>Verrucomicrobiaceae</taxon>
        <taxon>Phragmitibacter</taxon>
    </lineage>
</organism>
<dbReference type="Gene3D" id="3.30.1120.10">
    <property type="match status" value="1"/>
</dbReference>
<dbReference type="RefSeq" id="WP_138087156.1">
    <property type="nucleotide sequence ID" value="NZ_VAUV01000011.1"/>
</dbReference>
<feature type="domain" description="Sulfatase N-terminal" evidence="6">
    <location>
        <begin position="28"/>
        <end position="358"/>
    </location>
</feature>
<dbReference type="Pfam" id="PF00884">
    <property type="entry name" value="Sulfatase"/>
    <property type="match status" value="2"/>
</dbReference>
<dbReference type="SUPFAM" id="SSF53649">
    <property type="entry name" value="Alkaline phosphatase-like"/>
    <property type="match status" value="2"/>
</dbReference>
<accession>A0A5R8KBM9</accession>
<comment type="similarity">
    <text evidence="1">Belongs to the sulfatase family.</text>
</comment>
<keyword evidence="2" id="KW-0479">Metal-binding</keyword>
<dbReference type="GO" id="GO:0004065">
    <property type="term" value="F:arylsulfatase activity"/>
    <property type="evidence" value="ECO:0007669"/>
    <property type="project" value="TreeGrafter"/>
</dbReference>
<dbReference type="CDD" id="cd16029">
    <property type="entry name" value="4-S"/>
    <property type="match status" value="1"/>
</dbReference>
<evidence type="ECO:0000256" key="3">
    <source>
        <dbReference type="ARBA" id="ARBA00022801"/>
    </source>
</evidence>
<name>A0A5R8KBM9_9BACT</name>
<dbReference type="InterPro" id="IPR024607">
    <property type="entry name" value="Sulfatase_CS"/>
</dbReference>
<gene>
    <name evidence="7" type="ORF">FEM03_15290</name>
</gene>
<dbReference type="GO" id="GO:0046872">
    <property type="term" value="F:metal ion binding"/>
    <property type="evidence" value="ECO:0007669"/>
    <property type="project" value="UniProtKB-KW"/>
</dbReference>
<evidence type="ECO:0000256" key="1">
    <source>
        <dbReference type="ARBA" id="ARBA00008779"/>
    </source>
</evidence>
<dbReference type="OrthoDB" id="5901192at2"/>
<feature type="region of interest" description="Disordered" evidence="5">
    <location>
        <begin position="889"/>
        <end position="913"/>
    </location>
</feature>
<keyword evidence="3" id="KW-0378">Hydrolase</keyword>
<keyword evidence="4" id="KW-0106">Calcium</keyword>
<dbReference type="Gene3D" id="3.40.720.10">
    <property type="entry name" value="Alkaline Phosphatase, subunit A"/>
    <property type="match status" value="2"/>
</dbReference>